<gene>
    <name evidence="1" type="ORF">E3T25_13820</name>
</gene>
<accession>A0ABY2J4K5</accession>
<keyword evidence="2" id="KW-1185">Reference proteome</keyword>
<evidence type="ECO:0000313" key="2">
    <source>
        <dbReference type="Proteomes" id="UP000297851"/>
    </source>
</evidence>
<dbReference type="EMBL" id="SOGO01000038">
    <property type="protein sequence ID" value="TFC99872.1"/>
    <property type="molecule type" value="Genomic_DNA"/>
</dbReference>
<organism evidence="1 2">
    <name type="scientific">Cryobacterium sandaracinum</name>
    <dbReference type="NCBI Taxonomy" id="1259247"/>
    <lineage>
        <taxon>Bacteria</taxon>
        <taxon>Bacillati</taxon>
        <taxon>Actinomycetota</taxon>
        <taxon>Actinomycetes</taxon>
        <taxon>Micrococcales</taxon>
        <taxon>Microbacteriaceae</taxon>
        <taxon>Cryobacterium</taxon>
    </lineage>
</organism>
<comment type="caution">
    <text evidence="1">The sequence shown here is derived from an EMBL/GenBank/DDBJ whole genome shotgun (WGS) entry which is preliminary data.</text>
</comment>
<dbReference type="Proteomes" id="UP000297851">
    <property type="component" value="Unassembled WGS sequence"/>
</dbReference>
<dbReference type="SUPFAM" id="SSF63829">
    <property type="entry name" value="Calcium-dependent phosphotriesterase"/>
    <property type="match status" value="1"/>
</dbReference>
<name>A0ABY2J4K5_9MICO</name>
<reference evidence="1 2" key="1">
    <citation type="submission" date="2019-03" db="EMBL/GenBank/DDBJ databases">
        <title>Genomics of glacier-inhabiting Cryobacterium strains.</title>
        <authorList>
            <person name="Liu Q."/>
            <person name="Xin Y.-H."/>
        </authorList>
    </citation>
    <scope>NUCLEOTIDE SEQUENCE [LARGE SCALE GENOMIC DNA]</scope>
    <source>
        <strain evidence="1 2">TMT2-16</strain>
    </source>
</reference>
<sequence>MLLAELSSLNADERSDRTSQGTVNGTFDASGRVRWEVVGELGHPECMVHRSWLSIWGAAVVLASLSACSYVPPTSWRVVPIEFDNALDVGPEDRIDVTYSMTNMTQDTAGGFWTESAGSRLHLNSAGDTLRRFNDEMFTRVHGISAISPSVLAVSRTGKAGTEIETGIYLYDTDAETWTPVDVDATTIGDVAAGADGRLVFVDFLGEMVPEGAMTPLESAFMWPFAIRTVAKNGQQTTVLGAESGVTAAAVAIDIDPAGTVYVSTERETFAIGADGTRSPIATYPPRNPVLAVNAVGYVLTAAPTNTDATERPIDWKMVRASSPARGVMAKKGDCPQSSEQGIRILTGEESTSLPFSCNTNGAVWLNDTTFVLSIGDESGTILARVTPPEEPTKR</sequence>
<dbReference type="RefSeq" id="WP_134374904.1">
    <property type="nucleotide sequence ID" value="NZ_SOGO01000038.1"/>
</dbReference>
<protein>
    <submittedName>
        <fullName evidence="1">Uncharacterized protein</fullName>
    </submittedName>
</protein>
<evidence type="ECO:0000313" key="1">
    <source>
        <dbReference type="EMBL" id="TFC99872.1"/>
    </source>
</evidence>
<proteinExistence type="predicted"/>